<sequence>MQHRRRFQRGGTPSSATLSLLGKELRDAHLQALLGGSTSYMGSLSTNAADPLLSNLGYSLPISEAEDPQKPSVTVDIPSKPLTSIHQQNPSVDASLTAEEREQKSKDAALRAKFMQQLVLSTIFGDS</sequence>
<organism evidence="3 4">
    <name type="scientific">Sphagnum jensenii</name>
    <dbReference type="NCBI Taxonomy" id="128206"/>
    <lineage>
        <taxon>Eukaryota</taxon>
        <taxon>Viridiplantae</taxon>
        <taxon>Streptophyta</taxon>
        <taxon>Embryophyta</taxon>
        <taxon>Bryophyta</taxon>
        <taxon>Sphagnophytina</taxon>
        <taxon>Sphagnopsida</taxon>
        <taxon>Sphagnales</taxon>
        <taxon>Sphagnaceae</taxon>
        <taxon>Sphagnum</taxon>
    </lineage>
</organism>
<gene>
    <name evidence="3" type="ORF">CSSPJE1EN2_LOCUS13560</name>
</gene>
<evidence type="ECO:0000259" key="2">
    <source>
        <dbReference type="Pfam" id="PF14571"/>
    </source>
</evidence>
<dbReference type="PANTHER" id="PTHR31875:SF6">
    <property type="entry name" value="PROTEIN DEHYDRATION-INDUCED 19"/>
    <property type="match status" value="1"/>
</dbReference>
<dbReference type="Pfam" id="PF14571">
    <property type="entry name" value="Di19_C"/>
    <property type="match status" value="1"/>
</dbReference>
<feature type="domain" description="Di19 C-terminal" evidence="2">
    <location>
        <begin position="18"/>
        <end position="123"/>
    </location>
</feature>
<dbReference type="EMBL" id="OZ023703">
    <property type="protein sequence ID" value="CAK9870892.1"/>
    <property type="molecule type" value="Genomic_DNA"/>
</dbReference>
<reference evidence="3 4" key="1">
    <citation type="submission" date="2024-03" db="EMBL/GenBank/DDBJ databases">
        <authorList>
            <consortium name="ELIXIR-Norway"/>
            <consortium name="Elixir Norway"/>
        </authorList>
    </citation>
    <scope>NUCLEOTIDE SEQUENCE [LARGE SCALE GENOMIC DNA]</scope>
</reference>
<protein>
    <recommendedName>
        <fullName evidence="2">Di19 C-terminal domain-containing protein</fullName>
    </recommendedName>
</protein>
<name>A0ABP1B6T1_9BRYO</name>
<feature type="compositionally biased region" description="Polar residues" evidence="1">
    <location>
        <begin position="81"/>
        <end position="94"/>
    </location>
</feature>
<evidence type="ECO:0000313" key="4">
    <source>
        <dbReference type="Proteomes" id="UP001497522"/>
    </source>
</evidence>
<dbReference type="InterPro" id="IPR027935">
    <property type="entry name" value="Di19_C"/>
</dbReference>
<feature type="compositionally biased region" description="Basic and acidic residues" evidence="1">
    <location>
        <begin position="98"/>
        <end position="107"/>
    </location>
</feature>
<dbReference type="InterPro" id="IPR033347">
    <property type="entry name" value="Di19"/>
</dbReference>
<dbReference type="Proteomes" id="UP001497522">
    <property type="component" value="Chromosome 2"/>
</dbReference>
<proteinExistence type="predicted"/>
<evidence type="ECO:0000313" key="3">
    <source>
        <dbReference type="EMBL" id="CAK9870892.1"/>
    </source>
</evidence>
<dbReference type="PANTHER" id="PTHR31875">
    <property type="entry name" value="PROTEIN DEHYDRATION-INDUCED 19"/>
    <property type="match status" value="1"/>
</dbReference>
<accession>A0ABP1B6T1</accession>
<keyword evidence="4" id="KW-1185">Reference proteome</keyword>
<evidence type="ECO:0000256" key="1">
    <source>
        <dbReference type="SAM" id="MobiDB-lite"/>
    </source>
</evidence>
<feature type="region of interest" description="Disordered" evidence="1">
    <location>
        <begin position="64"/>
        <end position="107"/>
    </location>
</feature>